<dbReference type="InterPro" id="IPR017972">
    <property type="entry name" value="Cyt_P450_CS"/>
</dbReference>
<dbReference type="Pfam" id="PF00067">
    <property type="entry name" value="p450"/>
    <property type="match status" value="1"/>
</dbReference>
<evidence type="ECO:0000313" key="7">
    <source>
        <dbReference type="Proteomes" id="UP000254866"/>
    </source>
</evidence>
<dbReference type="CDD" id="cd11061">
    <property type="entry name" value="CYP67-like"/>
    <property type="match status" value="1"/>
</dbReference>
<keyword evidence="7" id="KW-1185">Reference proteome</keyword>
<comment type="similarity">
    <text evidence="5">Belongs to the cytochrome P450 family.</text>
</comment>
<dbReference type="EMBL" id="NPIC01000011">
    <property type="protein sequence ID" value="RDL31908.1"/>
    <property type="molecule type" value="Genomic_DNA"/>
</dbReference>
<evidence type="ECO:0000256" key="3">
    <source>
        <dbReference type="ARBA" id="ARBA00023004"/>
    </source>
</evidence>
<dbReference type="PRINTS" id="PR00385">
    <property type="entry name" value="P450"/>
</dbReference>
<reference evidence="6 7" key="1">
    <citation type="journal article" date="2018" name="IMA Fungus">
        <title>IMA Genome-F 9: Draft genome sequence of Annulohypoxylon stygium, Aspergillus mulundensis, Berkeleyomyces basicola (syn. Thielaviopsis basicola), Ceratocystis smalleyi, two Cercospora beticola strains, Coleophoma cylindrospora, Fusarium fracticaudum, Phialophora cf. hyalina, and Morchella septimelata.</title>
        <authorList>
            <person name="Wingfield B.D."/>
            <person name="Bills G.F."/>
            <person name="Dong Y."/>
            <person name="Huang W."/>
            <person name="Nel W.J."/>
            <person name="Swalarsk-Parry B.S."/>
            <person name="Vaghefi N."/>
            <person name="Wilken P.M."/>
            <person name="An Z."/>
            <person name="de Beer Z.W."/>
            <person name="De Vos L."/>
            <person name="Chen L."/>
            <person name="Duong T.A."/>
            <person name="Gao Y."/>
            <person name="Hammerbacher A."/>
            <person name="Kikkert J.R."/>
            <person name="Li Y."/>
            <person name="Li H."/>
            <person name="Li K."/>
            <person name="Li Q."/>
            <person name="Liu X."/>
            <person name="Ma X."/>
            <person name="Naidoo K."/>
            <person name="Pethybridge S.J."/>
            <person name="Sun J."/>
            <person name="Steenkamp E.T."/>
            <person name="van der Nest M.A."/>
            <person name="van Wyk S."/>
            <person name="Wingfield M.J."/>
            <person name="Xiong C."/>
            <person name="Yue Q."/>
            <person name="Zhang X."/>
        </authorList>
    </citation>
    <scope>NUCLEOTIDE SEQUENCE [LARGE SCALE GENOMIC DNA]</scope>
    <source>
        <strain evidence="6 7">BP 5553</strain>
    </source>
</reference>
<keyword evidence="4 5" id="KW-0349">Heme</keyword>
<dbReference type="InterPro" id="IPR036396">
    <property type="entry name" value="Cyt_P450_sf"/>
</dbReference>
<feature type="binding site" description="axial binding residue" evidence="4">
    <location>
        <position position="389"/>
    </location>
    <ligand>
        <name>heme</name>
        <dbReference type="ChEBI" id="CHEBI:30413"/>
    </ligand>
    <ligandPart>
        <name>Fe</name>
        <dbReference type="ChEBI" id="CHEBI:18248"/>
    </ligandPart>
</feature>
<name>A0A370TCD1_9HELO</name>
<dbReference type="InterPro" id="IPR050121">
    <property type="entry name" value="Cytochrome_P450_monoxygenase"/>
</dbReference>
<dbReference type="PROSITE" id="PS00086">
    <property type="entry name" value="CYTOCHROME_P450"/>
    <property type="match status" value="1"/>
</dbReference>
<dbReference type="InterPro" id="IPR001128">
    <property type="entry name" value="Cyt_P450"/>
</dbReference>
<organism evidence="6 7">
    <name type="scientific">Venustampulla echinocandica</name>
    <dbReference type="NCBI Taxonomy" id="2656787"/>
    <lineage>
        <taxon>Eukaryota</taxon>
        <taxon>Fungi</taxon>
        <taxon>Dikarya</taxon>
        <taxon>Ascomycota</taxon>
        <taxon>Pezizomycotina</taxon>
        <taxon>Leotiomycetes</taxon>
        <taxon>Helotiales</taxon>
        <taxon>Pleuroascaceae</taxon>
        <taxon>Venustampulla</taxon>
    </lineage>
</organism>
<evidence type="ECO:0008006" key="8">
    <source>
        <dbReference type="Google" id="ProtNLM"/>
    </source>
</evidence>
<evidence type="ECO:0000313" key="6">
    <source>
        <dbReference type="EMBL" id="RDL31908.1"/>
    </source>
</evidence>
<proteinExistence type="inferred from homology"/>
<dbReference type="InterPro" id="IPR002401">
    <property type="entry name" value="Cyt_P450_E_grp-I"/>
</dbReference>
<dbReference type="PRINTS" id="PR00463">
    <property type="entry name" value="EP450I"/>
</dbReference>
<dbReference type="Gene3D" id="1.10.630.10">
    <property type="entry name" value="Cytochrome P450"/>
    <property type="match status" value="1"/>
</dbReference>
<keyword evidence="5" id="KW-0503">Monooxygenase</keyword>
<dbReference type="Proteomes" id="UP000254866">
    <property type="component" value="Unassembled WGS sequence"/>
</dbReference>
<sequence>MYGLVVGVASLSALTDIYGHGTPCNKDLFYSTLSGTHFNLADCVDRAEHARKRKVLSTAYALKNLESWEHKITDKVAMMIKQFDRRCTNPLKPGERPCPADLTVDYRAWTNFFTMDAIADIGLSEHLGFIVAGSDDIVGEKLNGDTYTTSYRECLHATLDAQSHLIWAYDWYKPLSKLSAMLSSQYSRWFKLAGNWDGVVYHRATKRLVRYQKGEKLDDFFQALMEDKNGKPNNLPWGEIVAEMSVMLNAGSASTAIAINNTMYLLLKHPSALATLRAELSTVLTDHDEVVAYDQVKHLPYLRACLDESMRILPPTTFGLPRRTPAEGHSINGDYIAGDTSVSISAYVAHRDEAVFIDPECFIPERWLGEQGKELQQYFIAFSAGSRGCIGRNISYLEQVILLATMLHRYEFALPHPEWVPELREHFNLVPGPLPVKVWRRENYDA</sequence>
<evidence type="ECO:0000256" key="5">
    <source>
        <dbReference type="RuleBase" id="RU000461"/>
    </source>
</evidence>
<dbReference type="AlphaFoldDB" id="A0A370TCD1"/>
<comment type="caution">
    <text evidence="6">The sequence shown here is derived from an EMBL/GenBank/DDBJ whole genome shotgun (WGS) entry which is preliminary data.</text>
</comment>
<dbReference type="PANTHER" id="PTHR24305:SF172">
    <property type="entry name" value="P450, PUTATIVE (EUROFUNG)-RELATED"/>
    <property type="match status" value="1"/>
</dbReference>
<evidence type="ECO:0000256" key="4">
    <source>
        <dbReference type="PIRSR" id="PIRSR602401-1"/>
    </source>
</evidence>
<dbReference type="GO" id="GO:0004497">
    <property type="term" value="F:monooxygenase activity"/>
    <property type="evidence" value="ECO:0007669"/>
    <property type="project" value="UniProtKB-KW"/>
</dbReference>
<keyword evidence="5" id="KW-0560">Oxidoreductase</keyword>
<protein>
    <recommendedName>
        <fullName evidence="8">Cytochrome P450</fullName>
    </recommendedName>
</protein>
<evidence type="ECO:0000256" key="1">
    <source>
        <dbReference type="ARBA" id="ARBA00001971"/>
    </source>
</evidence>
<dbReference type="PANTHER" id="PTHR24305">
    <property type="entry name" value="CYTOCHROME P450"/>
    <property type="match status" value="1"/>
</dbReference>
<dbReference type="STRING" id="2656787.A0A370TCD1"/>
<dbReference type="GO" id="GO:0005506">
    <property type="term" value="F:iron ion binding"/>
    <property type="evidence" value="ECO:0007669"/>
    <property type="project" value="InterPro"/>
</dbReference>
<keyword evidence="2 4" id="KW-0479">Metal-binding</keyword>
<dbReference type="GO" id="GO:0020037">
    <property type="term" value="F:heme binding"/>
    <property type="evidence" value="ECO:0007669"/>
    <property type="project" value="InterPro"/>
</dbReference>
<comment type="cofactor">
    <cofactor evidence="1 4">
        <name>heme</name>
        <dbReference type="ChEBI" id="CHEBI:30413"/>
    </cofactor>
</comment>
<gene>
    <name evidence="6" type="ORF">BP5553_09310</name>
</gene>
<dbReference type="GO" id="GO:0016705">
    <property type="term" value="F:oxidoreductase activity, acting on paired donors, with incorporation or reduction of molecular oxygen"/>
    <property type="evidence" value="ECO:0007669"/>
    <property type="project" value="InterPro"/>
</dbReference>
<dbReference type="RefSeq" id="XP_031865840.1">
    <property type="nucleotide sequence ID" value="XM_032017933.1"/>
</dbReference>
<dbReference type="SUPFAM" id="SSF48264">
    <property type="entry name" value="Cytochrome P450"/>
    <property type="match status" value="1"/>
</dbReference>
<keyword evidence="3 4" id="KW-0408">Iron</keyword>
<dbReference type="OrthoDB" id="2789670at2759"/>
<dbReference type="GeneID" id="43602159"/>
<evidence type="ECO:0000256" key="2">
    <source>
        <dbReference type="ARBA" id="ARBA00022723"/>
    </source>
</evidence>
<accession>A0A370TCD1</accession>